<dbReference type="Gene3D" id="2.60.120.1140">
    <property type="entry name" value="Protein of unknown function DUF192"/>
    <property type="match status" value="1"/>
</dbReference>
<name>A0A918WSC6_9ACTN</name>
<sequence length="152" mass="16383">MGPLCTPVPLTPVAPPSYSPGVGRQQRYEDGRGTLCLADSAHPDLLPGIPLEIAASARARSRGLLGRSGIEGALLLTTASGIHTFRMRFPLEVAYLDRELRVLAVRTLPPNRLPLPHLRTRHVLEAEAGALTRWGVRPGARVRILPEPAQGP</sequence>
<dbReference type="InterPro" id="IPR003795">
    <property type="entry name" value="DUF192"/>
</dbReference>
<feature type="compositionally biased region" description="Pro residues" evidence="1">
    <location>
        <begin position="9"/>
        <end position="18"/>
    </location>
</feature>
<gene>
    <name evidence="2" type="ORF">GCM10010334_02840</name>
</gene>
<accession>A0A918WSC6</accession>
<reference evidence="2" key="1">
    <citation type="journal article" date="2014" name="Int. J. Syst. Evol. Microbiol.">
        <title>Complete genome sequence of Corynebacterium casei LMG S-19264T (=DSM 44701T), isolated from a smear-ripened cheese.</title>
        <authorList>
            <consortium name="US DOE Joint Genome Institute (JGI-PGF)"/>
            <person name="Walter F."/>
            <person name="Albersmeier A."/>
            <person name="Kalinowski J."/>
            <person name="Ruckert C."/>
        </authorList>
    </citation>
    <scope>NUCLEOTIDE SEQUENCE</scope>
    <source>
        <strain evidence="2">JCM 4637</strain>
    </source>
</reference>
<dbReference type="Proteomes" id="UP000638353">
    <property type="component" value="Unassembled WGS sequence"/>
</dbReference>
<feature type="region of interest" description="Disordered" evidence="1">
    <location>
        <begin position="1"/>
        <end position="25"/>
    </location>
</feature>
<dbReference type="InterPro" id="IPR038695">
    <property type="entry name" value="Saro_0823-like_sf"/>
</dbReference>
<dbReference type="Pfam" id="PF02643">
    <property type="entry name" value="DUF192"/>
    <property type="match status" value="1"/>
</dbReference>
<reference evidence="2" key="2">
    <citation type="submission" date="2020-09" db="EMBL/GenBank/DDBJ databases">
        <authorList>
            <person name="Sun Q."/>
            <person name="Ohkuma M."/>
        </authorList>
    </citation>
    <scope>NUCLEOTIDE SEQUENCE</scope>
    <source>
        <strain evidence="2">JCM 4637</strain>
    </source>
</reference>
<comment type="caution">
    <text evidence="2">The sequence shown here is derived from an EMBL/GenBank/DDBJ whole genome shotgun (WGS) entry which is preliminary data.</text>
</comment>
<dbReference type="EMBL" id="BMVC01000001">
    <property type="protein sequence ID" value="GHC77984.1"/>
    <property type="molecule type" value="Genomic_DNA"/>
</dbReference>
<proteinExistence type="predicted"/>
<dbReference type="AlphaFoldDB" id="A0A918WSC6"/>
<organism evidence="2 3">
    <name type="scientific">Streptomyces finlayi</name>
    <dbReference type="NCBI Taxonomy" id="67296"/>
    <lineage>
        <taxon>Bacteria</taxon>
        <taxon>Bacillati</taxon>
        <taxon>Actinomycetota</taxon>
        <taxon>Actinomycetes</taxon>
        <taxon>Kitasatosporales</taxon>
        <taxon>Streptomycetaceae</taxon>
        <taxon>Streptomyces</taxon>
    </lineage>
</organism>
<evidence type="ECO:0000313" key="2">
    <source>
        <dbReference type="EMBL" id="GHC77984.1"/>
    </source>
</evidence>
<evidence type="ECO:0000313" key="3">
    <source>
        <dbReference type="Proteomes" id="UP000638353"/>
    </source>
</evidence>
<protein>
    <recommendedName>
        <fullName evidence="4">DUF192 domain-containing protein</fullName>
    </recommendedName>
</protein>
<evidence type="ECO:0008006" key="4">
    <source>
        <dbReference type="Google" id="ProtNLM"/>
    </source>
</evidence>
<evidence type="ECO:0000256" key="1">
    <source>
        <dbReference type="SAM" id="MobiDB-lite"/>
    </source>
</evidence>